<accession>A0ABD4AEK6</accession>
<keyword evidence="2" id="KW-1133">Transmembrane helix</keyword>
<evidence type="ECO:0000256" key="1">
    <source>
        <dbReference type="SAM" id="MobiDB-lite"/>
    </source>
</evidence>
<evidence type="ECO:0000313" key="4">
    <source>
        <dbReference type="EMBL" id="KJY53021.1"/>
    </source>
</evidence>
<dbReference type="InterPro" id="IPR040811">
    <property type="entry name" value="SLATT_4"/>
</dbReference>
<reference evidence="4 5" key="1">
    <citation type="submission" date="2014-12" db="EMBL/GenBank/DDBJ databases">
        <title>Comparative genomics of the lactic acid bacteria isolated from the honey bee gut.</title>
        <authorList>
            <person name="Ellegaard K.M."/>
            <person name="Tamarit D."/>
            <person name="Javelind E."/>
            <person name="Olofsson T."/>
            <person name="Andersson S.G."/>
            <person name="Vasquez A."/>
        </authorList>
    </citation>
    <scope>NUCLEOTIDE SEQUENCE [LARGE SCALE GENOMIC DNA]</scope>
    <source>
        <strain evidence="4 5">Bma6</strain>
    </source>
</reference>
<proteinExistence type="predicted"/>
<dbReference type="EMBL" id="JXBX01000009">
    <property type="protein sequence ID" value="KJY53021.1"/>
    <property type="molecule type" value="Genomic_DNA"/>
</dbReference>
<gene>
    <name evidence="4" type="ORF">JF68_03520</name>
</gene>
<keyword evidence="2" id="KW-0812">Transmembrane</keyword>
<feature type="compositionally biased region" description="Basic and acidic residues" evidence="1">
    <location>
        <begin position="200"/>
        <end position="226"/>
    </location>
</feature>
<keyword evidence="2" id="KW-0472">Membrane</keyword>
<sequence>MMYCDDAARGGGCRMDGKAKYDVLEDCVRNAFGRVMWSHKIQEKQADILAHYSLAMTLTNITLSAATSVGLFSIMFVDRFWLKLASTLASFVSTAIIWLPKELDLPDRIKTHRKAAVDYLSVKDRLQNLLMKIRSRTVPFERLEEEFSRLNESIIYINAQAPHTTDRAVRRASRALNAENDDNITNKEIDNGLPPSLRKGNPDEFTGHEEQPQHRQEHHRGDFRPI</sequence>
<feature type="region of interest" description="Disordered" evidence="1">
    <location>
        <begin position="179"/>
        <end position="226"/>
    </location>
</feature>
<protein>
    <recommendedName>
        <fullName evidence="3">SMODS and SLOG-associating 2TM effector domain-containing protein</fullName>
    </recommendedName>
</protein>
<dbReference type="NCBIfam" id="NF033632">
    <property type="entry name" value="SLATT_4"/>
    <property type="match status" value="1"/>
</dbReference>
<name>A0ABD4AEK6_9BIFI</name>
<evidence type="ECO:0000259" key="3">
    <source>
        <dbReference type="Pfam" id="PF18186"/>
    </source>
</evidence>
<dbReference type="Proteomes" id="UP000033652">
    <property type="component" value="Unassembled WGS sequence"/>
</dbReference>
<feature type="domain" description="SMODS and SLOG-associating 2TM effector" evidence="3">
    <location>
        <begin position="24"/>
        <end position="188"/>
    </location>
</feature>
<organism evidence="4 5">
    <name type="scientific">Bifidobacterium coryneforme</name>
    <dbReference type="NCBI Taxonomy" id="1687"/>
    <lineage>
        <taxon>Bacteria</taxon>
        <taxon>Bacillati</taxon>
        <taxon>Actinomycetota</taxon>
        <taxon>Actinomycetes</taxon>
        <taxon>Bifidobacteriales</taxon>
        <taxon>Bifidobacteriaceae</taxon>
        <taxon>Bifidobacterium</taxon>
    </lineage>
</organism>
<comment type="caution">
    <text evidence="4">The sequence shown here is derived from an EMBL/GenBank/DDBJ whole genome shotgun (WGS) entry which is preliminary data.</text>
</comment>
<dbReference type="Pfam" id="PF18186">
    <property type="entry name" value="SLATT_4"/>
    <property type="match status" value="1"/>
</dbReference>
<evidence type="ECO:0000313" key="5">
    <source>
        <dbReference type="Proteomes" id="UP000033652"/>
    </source>
</evidence>
<evidence type="ECO:0000256" key="2">
    <source>
        <dbReference type="SAM" id="Phobius"/>
    </source>
</evidence>
<dbReference type="AlphaFoldDB" id="A0ABD4AEK6"/>
<feature type="transmembrane region" description="Helical" evidence="2">
    <location>
        <begin position="49"/>
        <end position="74"/>
    </location>
</feature>